<proteinExistence type="predicted"/>
<dbReference type="Gene3D" id="3.90.550.10">
    <property type="entry name" value="Spore Coat Polysaccharide Biosynthesis Protein SpsA, Chain A"/>
    <property type="match status" value="1"/>
</dbReference>
<protein>
    <recommendedName>
        <fullName evidence="3">Glycosyltransferase family 2 protein</fullName>
    </recommendedName>
</protein>
<reference evidence="1 2" key="1">
    <citation type="submission" date="2023-04" db="EMBL/GenBank/DDBJ databases">
        <title>Two novel species of Flavobacterium.</title>
        <authorList>
            <person name="Liu Q."/>
            <person name="Xin Y.-H."/>
        </authorList>
    </citation>
    <scope>NUCLEOTIDE SEQUENCE [LARGE SCALE GENOMIC DNA]</scope>
    <source>
        <strain evidence="1 2">LB2P87</strain>
    </source>
</reference>
<dbReference type="EMBL" id="JASCRY010000004">
    <property type="protein sequence ID" value="MDI5950700.1"/>
    <property type="molecule type" value="Genomic_DNA"/>
</dbReference>
<dbReference type="SUPFAM" id="SSF53448">
    <property type="entry name" value="Nucleotide-diphospho-sugar transferases"/>
    <property type="match status" value="1"/>
</dbReference>
<evidence type="ECO:0000313" key="2">
    <source>
        <dbReference type="Proteomes" id="UP001228643"/>
    </source>
</evidence>
<evidence type="ECO:0000313" key="1">
    <source>
        <dbReference type="EMBL" id="MDI5950700.1"/>
    </source>
</evidence>
<name>A0AAW6TSA8_9FLAO</name>
<dbReference type="RefSeq" id="WP_282717428.1">
    <property type="nucleotide sequence ID" value="NZ_JASCRY010000004.1"/>
</dbReference>
<evidence type="ECO:0008006" key="3">
    <source>
        <dbReference type="Google" id="ProtNLM"/>
    </source>
</evidence>
<organism evidence="1 2">
    <name type="scientific">Flavobacterium yafengii</name>
    <dbReference type="NCBI Taxonomy" id="3041253"/>
    <lineage>
        <taxon>Bacteria</taxon>
        <taxon>Pseudomonadati</taxon>
        <taxon>Bacteroidota</taxon>
        <taxon>Flavobacteriia</taxon>
        <taxon>Flavobacteriales</taxon>
        <taxon>Flavobacteriaceae</taxon>
        <taxon>Flavobacterium</taxon>
    </lineage>
</organism>
<accession>A0AAW6TSA8</accession>
<dbReference type="Proteomes" id="UP001228643">
    <property type="component" value="Unassembled WGS sequence"/>
</dbReference>
<dbReference type="InterPro" id="IPR029044">
    <property type="entry name" value="Nucleotide-diphossugar_trans"/>
</dbReference>
<gene>
    <name evidence="1" type="ORF">QLS97_13670</name>
</gene>
<keyword evidence="2" id="KW-1185">Reference proteome</keyword>
<sequence>MNILIKSYNRPYLLHFTLKSIYKNIVGDYNVTIVDDGTPDVYLKKLYDEFPTVKIIKTIYYEEKSAIIRNYENSKPDSSYVKLPHSDWNKVVNSFAFDYFLILEDDQFVVKKIDLDNLQKIIDNYNLQFLQFNILNKKKFSFPFKEHMEGVYIYDSKSFLRKIKKFNFLFQPSDFYKLIIKIFKKLKFKYFKLNFNNDILDLYNVYIISGVIYKLKYWNICVGSAKDELNENQQLSCAVNYNLKNNGELYFGITKEPHVKTTFNNTSLGDNRGVNFDTTLFNILMNKLWFKNDLSYFDETDYELNVNCVVNYLKNENNPNCNYDEWLKYTQLFENCYKDQGYDL</sequence>
<comment type="caution">
    <text evidence="1">The sequence shown here is derived from an EMBL/GenBank/DDBJ whole genome shotgun (WGS) entry which is preliminary data.</text>
</comment>
<dbReference type="AlphaFoldDB" id="A0AAW6TSA8"/>